<dbReference type="GO" id="GO:0005829">
    <property type="term" value="C:cytosol"/>
    <property type="evidence" value="ECO:0007669"/>
    <property type="project" value="TreeGrafter"/>
</dbReference>
<dbReference type="GO" id="GO:0004340">
    <property type="term" value="F:glucokinase activity"/>
    <property type="evidence" value="ECO:0007669"/>
    <property type="project" value="TreeGrafter"/>
</dbReference>
<comment type="pathway">
    <text evidence="1">Carbohydrate degradation; glycolysis; D-glyceraldehyde 3-phosphate and glycerone phosphate from D-glucose: step 1/4.</text>
</comment>
<dbReference type="GO" id="GO:0001678">
    <property type="term" value="P:intracellular glucose homeostasis"/>
    <property type="evidence" value="ECO:0007669"/>
    <property type="project" value="InterPro"/>
</dbReference>
<keyword evidence="5 8" id="KW-0418">Kinase</keyword>
<dbReference type="Proteomes" id="UP000182444">
    <property type="component" value="Chromosome 1E"/>
</dbReference>
<feature type="domain" description="Hexokinase C-terminal" evidence="10">
    <location>
        <begin position="219"/>
        <end position="474"/>
    </location>
</feature>
<evidence type="ECO:0000256" key="1">
    <source>
        <dbReference type="ARBA" id="ARBA00004888"/>
    </source>
</evidence>
<dbReference type="EMBL" id="CP017557">
    <property type="protein sequence ID" value="AOW05457.1"/>
    <property type="molecule type" value="Genomic_DNA"/>
</dbReference>
<dbReference type="GeneID" id="2912006"/>
<keyword evidence="6 8" id="KW-0067">ATP-binding</keyword>
<dbReference type="InterPro" id="IPR043129">
    <property type="entry name" value="ATPase_NBD"/>
</dbReference>
<dbReference type="InterPro" id="IPR022672">
    <property type="entry name" value="Hexokinase_N"/>
</dbReference>
<comment type="similarity">
    <text evidence="2 8">Belongs to the hexokinase family.</text>
</comment>
<sequence length="479" mass="52427">MTITLSQKVGEFASEFAIDGSYVQQGVKHFVDQTAQALSANMERAMPMIPSFVTRIPTGKEKGVQLAVDLGGTNFRVSSVHLNGDHTHKTVASKVAVSDDLMTGTQADFFGFLAQQVKDFLTEHHSEHFSQTEPLRMGVTFSFPVNQVALDKGYLLRWTKGYDIKDAVGKDVVELFQIQLDALDLNVKIVALVNDTVGTLLARAYASKSDDGKHKQTLIGAIFGTGTNGAYSERLKRVPKFTAANYPEVFKRYSPEHIANQTMIINTEWGSYDNDIDVLPNTKWDIDLDENTHNKSFHMFEKRISGMFLGELLRLCLLDLKSEGLLLQSTKLEGNPVWKGFGMDTSVLSFIEAATAAQIETGKGDYEKIIKAMGLAAKDITPEQVAALKPLVTAIGRRSAYLSAIPLAAITLHTHALEKFDVVDIGVDGSVFQFYPKFADMVKEAMGYVEGISVDRIDIGHAEDGSGVGAALAAYPDDS</sequence>
<dbReference type="AlphaFoldDB" id="A0A1D8NIN2"/>
<protein>
    <recommendedName>
        <fullName evidence="8">Phosphotransferase</fullName>
        <ecNumber evidence="8">2.7.1.-</ecNumber>
    </recommendedName>
</protein>
<evidence type="ECO:0000256" key="8">
    <source>
        <dbReference type="RuleBase" id="RU362007"/>
    </source>
</evidence>
<dbReference type="Pfam" id="PF00349">
    <property type="entry name" value="Hexokinase_1"/>
    <property type="match status" value="1"/>
</dbReference>
<dbReference type="PRINTS" id="PR00475">
    <property type="entry name" value="HEXOKINASE"/>
</dbReference>
<dbReference type="Pfam" id="PF03727">
    <property type="entry name" value="Hexokinase_2"/>
    <property type="match status" value="1"/>
</dbReference>
<dbReference type="GO" id="GO:0006096">
    <property type="term" value="P:glycolytic process"/>
    <property type="evidence" value="ECO:0007669"/>
    <property type="project" value="UniProtKB-UniPathway"/>
</dbReference>
<dbReference type="FunFam" id="3.30.420.40:FF:000034">
    <property type="entry name" value="Phosphotransferase"/>
    <property type="match status" value="1"/>
</dbReference>
<dbReference type="PROSITE" id="PS51748">
    <property type="entry name" value="HEXOKINASE_2"/>
    <property type="match status" value="1"/>
</dbReference>
<dbReference type="VEuPathDB" id="FungiDB:YALI1_E18539g"/>
<dbReference type="GO" id="GO:0006006">
    <property type="term" value="P:glucose metabolic process"/>
    <property type="evidence" value="ECO:0007669"/>
    <property type="project" value="TreeGrafter"/>
</dbReference>
<dbReference type="GO" id="GO:0008865">
    <property type="term" value="F:fructokinase activity"/>
    <property type="evidence" value="ECO:0007669"/>
    <property type="project" value="TreeGrafter"/>
</dbReference>
<dbReference type="KEGG" id="yli:2912006"/>
<keyword evidence="3 8" id="KW-0808">Transferase</keyword>
<dbReference type="GO" id="GO:0005524">
    <property type="term" value="F:ATP binding"/>
    <property type="evidence" value="ECO:0007669"/>
    <property type="project" value="UniProtKB-UniRule"/>
</dbReference>
<dbReference type="UniPathway" id="UPA00109">
    <property type="reaction ID" value="UER00180"/>
</dbReference>
<gene>
    <name evidence="11" type="ORF">YALI1_E18539g</name>
</gene>
<keyword evidence="4 8" id="KW-0547">Nucleotide-binding</keyword>
<evidence type="ECO:0000256" key="2">
    <source>
        <dbReference type="ARBA" id="ARBA00009225"/>
    </source>
</evidence>
<reference evidence="11 12" key="1">
    <citation type="journal article" date="2016" name="PLoS ONE">
        <title>Sequence Assembly of Yarrowia lipolytica Strain W29/CLIB89 Shows Transposable Element Diversity.</title>
        <authorList>
            <person name="Magnan C."/>
            <person name="Yu J."/>
            <person name="Chang I."/>
            <person name="Jahn E."/>
            <person name="Kanomata Y."/>
            <person name="Wu J."/>
            <person name="Zeller M."/>
            <person name="Oakes M."/>
            <person name="Baldi P."/>
            <person name="Sandmeyer S."/>
        </authorList>
    </citation>
    <scope>NUCLEOTIDE SEQUENCE [LARGE SCALE GENOMIC DNA]</scope>
    <source>
        <strain evidence="12">CLIB89(W29)</strain>
    </source>
</reference>
<dbReference type="GO" id="GO:0005536">
    <property type="term" value="F:D-glucose binding"/>
    <property type="evidence" value="ECO:0007669"/>
    <property type="project" value="InterPro"/>
</dbReference>
<dbReference type="Gene3D" id="3.30.420.40">
    <property type="match status" value="1"/>
</dbReference>
<dbReference type="RefSeq" id="XP_503983.3">
    <property type="nucleotide sequence ID" value="XM_503983.3"/>
</dbReference>
<feature type="domain" description="Hexokinase N-terminal" evidence="9">
    <location>
        <begin position="9"/>
        <end position="205"/>
    </location>
</feature>
<name>A0A1D8NIN2_YARLL</name>
<evidence type="ECO:0000259" key="9">
    <source>
        <dbReference type="Pfam" id="PF00349"/>
    </source>
</evidence>
<dbReference type="PANTHER" id="PTHR19443">
    <property type="entry name" value="HEXOKINASE"/>
    <property type="match status" value="1"/>
</dbReference>
<evidence type="ECO:0000256" key="6">
    <source>
        <dbReference type="ARBA" id="ARBA00022840"/>
    </source>
</evidence>
<dbReference type="InterPro" id="IPR022673">
    <property type="entry name" value="Hexokinase_C"/>
</dbReference>
<dbReference type="SMR" id="A0A1D8NIN2"/>
<evidence type="ECO:0000256" key="5">
    <source>
        <dbReference type="ARBA" id="ARBA00022777"/>
    </source>
</evidence>
<keyword evidence="7 8" id="KW-0324">Glycolysis</keyword>
<evidence type="ECO:0000259" key="10">
    <source>
        <dbReference type="Pfam" id="PF03727"/>
    </source>
</evidence>
<dbReference type="SUPFAM" id="SSF53067">
    <property type="entry name" value="Actin-like ATPase domain"/>
    <property type="match status" value="2"/>
</dbReference>
<dbReference type="GO" id="GO:0005739">
    <property type="term" value="C:mitochondrion"/>
    <property type="evidence" value="ECO:0007669"/>
    <property type="project" value="TreeGrafter"/>
</dbReference>
<accession>A0A1D8NIN2</accession>
<evidence type="ECO:0000256" key="4">
    <source>
        <dbReference type="ARBA" id="ARBA00022741"/>
    </source>
</evidence>
<proteinExistence type="inferred from homology"/>
<dbReference type="eggNOG" id="KOG1369">
    <property type="taxonomic scope" value="Eukaryota"/>
</dbReference>
<dbReference type="InterPro" id="IPR001312">
    <property type="entry name" value="Hexokinase"/>
</dbReference>
<evidence type="ECO:0000313" key="12">
    <source>
        <dbReference type="Proteomes" id="UP000182444"/>
    </source>
</evidence>
<dbReference type="Gene3D" id="3.40.367.20">
    <property type="match status" value="1"/>
</dbReference>
<evidence type="ECO:0000256" key="7">
    <source>
        <dbReference type="ARBA" id="ARBA00023152"/>
    </source>
</evidence>
<dbReference type="VEuPathDB" id="FungiDB:YALI0_E15488g"/>
<evidence type="ECO:0000256" key="3">
    <source>
        <dbReference type="ARBA" id="ARBA00022679"/>
    </source>
</evidence>
<dbReference type="PANTHER" id="PTHR19443:SF30">
    <property type="entry name" value="GLUCOKINASE-1-RELATED"/>
    <property type="match status" value="1"/>
</dbReference>
<dbReference type="EC" id="2.7.1.-" evidence="8"/>
<organism evidence="11 12">
    <name type="scientific">Yarrowia lipolytica</name>
    <name type="common">Candida lipolytica</name>
    <dbReference type="NCBI Taxonomy" id="4952"/>
    <lineage>
        <taxon>Eukaryota</taxon>
        <taxon>Fungi</taxon>
        <taxon>Dikarya</taxon>
        <taxon>Ascomycota</taxon>
        <taxon>Saccharomycotina</taxon>
        <taxon>Dipodascomycetes</taxon>
        <taxon>Dipodascales</taxon>
        <taxon>Dipodascales incertae sedis</taxon>
        <taxon>Yarrowia</taxon>
    </lineage>
</organism>
<evidence type="ECO:0000313" key="11">
    <source>
        <dbReference type="EMBL" id="AOW05457.1"/>
    </source>
</evidence>